<protein>
    <submittedName>
        <fullName evidence="2">Uncharacterized protein</fullName>
    </submittedName>
</protein>
<keyword evidence="1" id="KW-0812">Transmembrane</keyword>
<proteinExistence type="predicted"/>
<keyword evidence="3" id="KW-1185">Reference proteome</keyword>
<dbReference type="GeneID" id="6369721"/>
<evidence type="ECO:0000313" key="2">
    <source>
        <dbReference type="EMBL" id="BAG41477.1"/>
    </source>
</evidence>
<feature type="transmembrane region" description="Helical" evidence="1">
    <location>
        <begin position="72"/>
        <end position="96"/>
    </location>
</feature>
<evidence type="ECO:0000313" key="3">
    <source>
        <dbReference type="Proteomes" id="UP000001034"/>
    </source>
</evidence>
<keyword evidence="1" id="KW-0472">Membrane</keyword>
<dbReference type="RefSeq" id="YP_001949907.1">
    <property type="nucleotide sequence ID" value="NC_010811.2"/>
</dbReference>
<sequence length="99" mass="10959">MRRLLLYGEALHQGQWIGDPSLDPTVVYRCERASGARPEGCYRTACHQFRAVSQVTQEAHHHSMMDLDDLTFVPGFVLGIVIGLAAGLLLCGYHAITTF</sequence>
<dbReference type="KEGG" id="vg:6369721"/>
<dbReference type="Proteomes" id="UP000001034">
    <property type="component" value="Segment"/>
</dbReference>
<keyword evidence="1" id="KW-1133">Transmembrane helix</keyword>
<organism evidence="2 3">
    <name type="scientific">Ralstonia phage phiRSL1</name>
    <dbReference type="NCBI Taxonomy" id="1980924"/>
    <lineage>
        <taxon>Viruses</taxon>
        <taxon>Duplodnaviria</taxon>
        <taxon>Heunggongvirae</taxon>
        <taxon>Uroviricota</taxon>
        <taxon>Caudoviricetes</taxon>
        <taxon>Mieseafarmvirus</taxon>
        <taxon>Mieseafarmvirus RSL1</taxon>
    </lineage>
</organism>
<reference evidence="2 3" key="1">
    <citation type="journal article" date="2010" name="Virology">
        <title>A jumbo phage infecting the phytopathogen Ralstonia solanacearum defines a new lineage of the Myoviridae family.</title>
        <authorList>
            <person name="Yamada T."/>
            <person name="Satoh S."/>
            <person name="Ishikawa H."/>
            <person name="Fujiwara A."/>
            <person name="Kawasaki T."/>
            <person name="Fujie M."/>
            <person name="Ogata H."/>
        </authorList>
    </citation>
    <scope>NUCLEOTIDE SEQUENCE [LARGE SCALE GENOMIC DNA]</scope>
</reference>
<name>B2ZXQ2_9CAUD</name>
<evidence type="ECO:0000256" key="1">
    <source>
        <dbReference type="SAM" id="Phobius"/>
    </source>
</evidence>
<accession>B2ZXQ2</accession>
<dbReference type="EMBL" id="AB366653">
    <property type="protein sequence ID" value="BAG41477.1"/>
    <property type="molecule type" value="Genomic_DNA"/>
</dbReference>